<dbReference type="CDD" id="cd01670">
    <property type="entry name" value="Death"/>
    <property type="match status" value="1"/>
</dbReference>
<evidence type="ECO:0000259" key="2">
    <source>
        <dbReference type="PROSITE" id="PS50017"/>
    </source>
</evidence>
<dbReference type="GO" id="GO:0002020">
    <property type="term" value="F:protease binding"/>
    <property type="evidence" value="ECO:0007669"/>
    <property type="project" value="InterPro"/>
</dbReference>
<dbReference type="SMART" id="SM00114">
    <property type="entry name" value="CARD"/>
    <property type="match status" value="1"/>
</dbReference>
<dbReference type="Pfam" id="PF00619">
    <property type="entry name" value="CARD"/>
    <property type="match status" value="1"/>
</dbReference>
<evidence type="ECO:0000313" key="5">
    <source>
        <dbReference type="Proteomes" id="UP000225706"/>
    </source>
</evidence>
<dbReference type="OrthoDB" id="5985132at2759"/>
<feature type="compositionally biased region" description="Basic and acidic residues" evidence="1">
    <location>
        <begin position="97"/>
        <end position="119"/>
    </location>
</feature>
<dbReference type="CDD" id="cd01671">
    <property type="entry name" value="CARD"/>
    <property type="match status" value="1"/>
</dbReference>
<name>A0A2B4R534_STYPI</name>
<dbReference type="Pfam" id="PF00531">
    <property type="entry name" value="Death"/>
    <property type="match status" value="1"/>
</dbReference>
<dbReference type="GO" id="GO:0042981">
    <property type="term" value="P:regulation of apoptotic process"/>
    <property type="evidence" value="ECO:0007669"/>
    <property type="project" value="InterPro"/>
</dbReference>
<dbReference type="InterPro" id="IPR001315">
    <property type="entry name" value="CARD"/>
</dbReference>
<feature type="domain" description="Death" evidence="2">
    <location>
        <begin position="172"/>
        <end position="245"/>
    </location>
</feature>
<dbReference type="EMBL" id="LSMT01000975">
    <property type="protein sequence ID" value="PFX13444.1"/>
    <property type="molecule type" value="Genomic_DNA"/>
</dbReference>
<dbReference type="PANTHER" id="PTHR15034:SF5">
    <property type="entry name" value="DEATH DOMAIN-CONTAINING PROTEIN CRADD"/>
    <property type="match status" value="1"/>
</dbReference>
<dbReference type="InterPro" id="IPR011029">
    <property type="entry name" value="DEATH-like_dom_sf"/>
</dbReference>
<accession>A0A2B4R534</accession>
<dbReference type="InterPro" id="IPR037939">
    <property type="entry name" value="CRADD"/>
</dbReference>
<dbReference type="Proteomes" id="UP000225706">
    <property type="component" value="Unassembled WGS sequence"/>
</dbReference>
<evidence type="ECO:0000259" key="3">
    <source>
        <dbReference type="PROSITE" id="PS50209"/>
    </source>
</evidence>
<dbReference type="PANTHER" id="PTHR15034">
    <property type="entry name" value="DEATH DOMAIN-CONTAINING PROTEIN CRADD"/>
    <property type="match status" value="1"/>
</dbReference>
<gene>
    <name evidence="4" type="ORF">AWC38_SpisGene22465</name>
</gene>
<dbReference type="AlphaFoldDB" id="A0A2B4R534"/>
<dbReference type="PROSITE" id="PS50017">
    <property type="entry name" value="DEATH_DOMAIN"/>
    <property type="match status" value="1"/>
</dbReference>
<feature type="domain" description="CARD" evidence="3">
    <location>
        <begin position="11"/>
        <end position="100"/>
    </location>
</feature>
<proteinExistence type="predicted"/>
<evidence type="ECO:0000256" key="1">
    <source>
        <dbReference type="SAM" id="MobiDB-lite"/>
    </source>
</evidence>
<evidence type="ECO:0008006" key="6">
    <source>
        <dbReference type="Google" id="ProtNLM"/>
    </source>
</evidence>
<reference evidence="5" key="1">
    <citation type="journal article" date="2017" name="bioRxiv">
        <title>Comparative analysis of the genomes of Stylophora pistillata and Acropora digitifera provides evidence for extensive differences between species of corals.</title>
        <authorList>
            <person name="Voolstra C.R."/>
            <person name="Li Y."/>
            <person name="Liew Y.J."/>
            <person name="Baumgarten S."/>
            <person name="Zoccola D."/>
            <person name="Flot J.-F."/>
            <person name="Tambutte S."/>
            <person name="Allemand D."/>
            <person name="Aranda M."/>
        </authorList>
    </citation>
    <scope>NUCLEOTIDE SEQUENCE [LARGE SCALE GENOMIC DNA]</scope>
</reference>
<dbReference type="PROSITE" id="PS50209">
    <property type="entry name" value="CARD"/>
    <property type="match status" value="1"/>
</dbReference>
<protein>
    <recommendedName>
        <fullName evidence="6">CARD domain-containing protein</fullName>
    </recommendedName>
</protein>
<dbReference type="GO" id="GO:0070513">
    <property type="term" value="F:death domain binding"/>
    <property type="evidence" value="ECO:0007669"/>
    <property type="project" value="InterPro"/>
</dbReference>
<sequence length="245" mass="27925">MATEGAREKPLSDKHRQILNRVKPDLLKDMDPDEVLLHMAADDVFTQSEEEKIQAQPTRWEKCKELLKILPRKGTKAYRIFRKVLQSAHPHLANSISERDNTRLGGEENSKQADRPRRAPDSRKFLDLLYCLPKEGEGMLTHLASQRRNRPKIVSGADLNNGDGRWFGEGKEDAGTCWQDFGVVLELPEAELDNIDKDFKFAKEKGFAVLKSWRNNKAKKATVGCLFDAFESIGQRRVAENFFGT</sequence>
<evidence type="ECO:0000313" key="4">
    <source>
        <dbReference type="EMBL" id="PFX13444.1"/>
    </source>
</evidence>
<keyword evidence="5" id="KW-1185">Reference proteome</keyword>
<dbReference type="GO" id="GO:0007165">
    <property type="term" value="P:signal transduction"/>
    <property type="evidence" value="ECO:0007669"/>
    <property type="project" value="InterPro"/>
</dbReference>
<feature type="region of interest" description="Disordered" evidence="1">
    <location>
        <begin position="92"/>
        <end position="119"/>
    </location>
</feature>
<dbReference type="SUPFAM" id="SSF47986">
    <property type="entry name" value="DEATH domain"/>
    <property type="match status" value="2"/>
</dbReference>
<dbReference type="Gene3D" id="1.10.533.10">
    <property type="entry name" value="Death Domain, Fas"/>
    <property type="match status" value="2"/>
</dbReference>
<comment type="caution">
    <text evidence="4">The sequence shown here is derived from an EMBL/GenBank/DDBJ whole genome shotgun (WGS) entry which is preliminary data.</text>
</comment>
<dbReference type="InterPro" id="IPR000488">
    <property type="entry name" value="Death_dom"/>
</dbReference>
<organism evidence="4 5">
    <name type="scientific">Stylophora pistillata</name>
    <name type="common">Smooth cauliflower coral</name>
    <dbReference type="NCBI Taxonomy" id="50429"/>
    <lineage>
        <taxon>Eukaryota</taxon>
        <taxon>Metazoa</taxon>
        <taxon>Cnidaria</taxon>
        <taxon>Anthozoa</taxon>
        <taxon>Hexacorallia</taxon>
        <taxon>Scleractinia</taxon>
        <taxon>Astrocoeniina</taxon>
        <taxon>Pocilloporidae</taxon>
        <taxon>Stylophora</taxon>
    </lineage>
</organism>